<dbReference type="RefSeq" id="WP_264533109.1">
    <property type="nucleotide sequence ID" value="NZ_CP092332.1"/>
</dbReference>
<sequence>MDTITKVLLILSVFIAGGLAFFQYLYKAKNKSKLNLFLAFLRFLSFLAIFVLLINPTITTNSFEIEKTPLVVVMDNSTSIPFLKSNVEARKVYQKIVSNTALKEKFTIQSYQFSKDLQLSKRFNFKGKQTNLDAVAIGLKQTYRNKNFPTIILTDGNQTTGADYVYSFDTANKVYPIVLGDTSKVFDLKINQINANKYAFYKNKFPVEAFVSYSGDQKIEANFKIYQNKAVIANQNVSFSPSNKTAVIQLLLPANAIGLQLFQATISSSKKEKNYFNNTKNFVVEVMNQKTDIALISAINHPDVGTLKRAIESNSQRKVVIFKPNIINGLNKYNIVILYQPSSSCKSVFDEMKLAGINSFIITGTSTDFGFLNQQQNELQFKMGSQSEDYFAGFNSQFNLFALDNIGFESFPPLQNSFGTITTKGNTSVLLSSKIKGITTQSPLLAFVENQEKRTAYLLGENSWKWRAKSFVDNHSFEKYDVFIDKIIQFLASNSSKKSLEVEHEQFYNSGDNIVISAQYFNKNQEFDEKARLNISVLNIQTKAVMNYDLLKGSNSYKVNLDGIPAGKYKFTVTELNSKEKYSGYFEILNFDVEKQFTNPDFEKLNQLANQTQGKLYMPAQIDTLLHQLIEEESYKPVQKNVMVRTSLIDWFWLLVIISFLLASEWFVRKNNGLL</sequence>
<dbReference type="Gene3D" id="3.40.50.880">
    <property type="match status" value="1"/>
</dbReference>
<dbReference type="PANTHER" id="PTHR37947:SF1">
    <property type="entry name" value="BLL2462 PROTEIN"/>
    <property type="match status" value="1"/>
</dbReference>
<dbReference type="EMBL" id="CP092332">
    <property type="protein sequence ID" value="WGK94164.1"/>
    <property type="molecule type" value="Genomic_DNA"/>
</dbReference>
<keyword evidence="1" id="KW-0472">Membrane</keyword>
<keyword evidence="1" id="KW-1133">Transmembrane helix</keyword>
<keyword evidence="3" id="KW-1185">Reference proteome</keyword>
<keyword evidence="1" id="KW-0812">Transmembrane</keyword>
<dbReference type="PANTHER" id="PTHR37947">
    <property type="entry name" value="BLL2462 PROTEIN"/>
    <property type="match status" value="1"/>
</dbReference>
<feature type="transmembrane region" description="Helical" evidence="1">
    <location>
        <begin position="6"/>
        <end position="24"/>
    </location>
</feature>
<evidence type="ECO:0008006" key="4">
    <source>
        <dbReference type="Google" id="ProtNLM"/>
    </source>
</evidence>
<feature type="transmembrane region" description="Helical" evidence="1">
    <location>
        <begin position="651"/>
        <end position="668"/>
    </location>
</feature>
<accession>A0ABY8N3D3</accession>
<name>A0ABY8N3D3_9FLAO</name>
<feature type="transmembrane region" description="Helical" evidence="1">
    <location>
        <begin position="36"/>
        <end position="54"/>
    </location>
</feature>
<protein>
    <recommendedName>
        <fullName evidence="4">VWA domain-containing protein</fullName>
    </recommendedName>
</protein>
<dbReference type="Proteomes" id="UP001232117">
    <property type="component" value="Chromosome"/>
</dbReference>
<evidence type="ECO:0000313" key="3">
    <source>
        <dbReference type="Proteomes" id="UP001232117"/>
    </source>
</evidence>
<organism evidence="2 3">
    <name type="scientific">Flavobacterium keumense</name>
    <dbReference type="NCBI Taxonomy" id="1306518"/>
    <lineage>
        <taxon>Bacteria</taxon>
        <taxon>Pseudomonadati</taxon>
        <taxon>Bacteroidota</taxon>
        <taxon>Flavobacteriia</taxon>
        <taxon>Flavobacteriales</taxon>
        <taxon>Flavobacteriaceae</taxon>
        <taxon>Flavobacterium</taxon>
    </lineage>
</organism>
<gene>
    <name evidence="2" type="ORF">MG292_08750</name>
</gene>
<evidence type="ECO:0000313" key="2">
    <source>
        <dbReference type="EMBL" id="WGK94164.1"/>
    </source>
</evidence>
<proteinExistence type="predicted"/>
<dbReference type="InterPro" id="IPR029062">
    <property type="entry name" value="Class_I_gatase-like"/>
</dbReference>
<evidence type="ECO:0000256" key="1">
    <source>
        <dbReference type="SAM" id="Phobius"/>
    </source>
</evidence>
<reference evidence="2 3" key="1">
    <citation type="submission" date="2023-06" db="EMBL/GenBank/DDBJ databases">
        <title>Complete Genome Sequence of Flavobacterium keumense K3R-10.</title>
        <authorList>
            <person name="Jeong H."/>
            <person name="Jhang S.Y."/>
            <person name="Kim J.N."/>
        </authorList>
    </citation>
    <scope>NUCLEOTIDE SEQUENCE [LARGE SCALE GENOMIC DNA]</scope>
    <source>
        <strain evidence="2 3">K3R-10</strain>
    </source>
</reference>